<dbReference type="InterPro" id="IPR001810">
    <property type="entry name" value="F-box_dom"/>
</dbReference>
<evidence type="ECO:0000313" key="5">
    <source>
        <dbReference type="Proteomes" id="UP000245942"/>
    </source>
</evidence>
<dbReference type="EMBL" id="KZ819329">
    <property type="protein sequence ID" value="PWN19952.1"/>
    <property type="molecule type" value="Genomic_DNA"/>
</dbReference>
<dbReference type="Gene3D" id="1.20.1280.50">
    <property type="match status" value="1"/>
</dbReference>
<name>A0A316U3S8_9BASI</name>
<gene>
    <name evidence="4" type="ORF">BCV69DRAFT_283483</name>
</gene>
<dbReference type="Proteomes" id="UP000245942">
    <property type="component" value="Unassembled WGS sequence"/>
</dbReference>
<dbReference type="SUPFAM" id="SSF50985">
    <property type="entry name" value="RCC1/BLIP-II"/>
    <property type="match status" value="1"/>
</dbReference>
<dbReference type="PANTHER" id="PTHR45982:SF1">
    <property type="entry name" value="REGULATOR OF CHROMOSOME CONDENSATION"/>
    <property type="match status" value="1"/>
</dbReference>
<accession>A0A316U3S8</accession>
<keyword evidence="5" id="KW-1185">Reference proteome</keyword>
<dbReference type="OrthoDB" id="61110at2759"/>
<dbReference type="Gene3D" id="2.130.10.30">
    <property type="entry name" value="Regulator of chromosome condensation 1/beta-lactamase-inhibitor protein II"/>
    <property type="match status" value="1"/>
</dbReference>
<dbReference type="PROSITE" id="PS50012">
    <property type="entry name" value="RCC1_3"/>
    <property type="match status" value="1"/>
</dbReference>
<dbReference type="SUPFAM" id="SSF81383">
    <property type="entry name" value="F-box domain"/>
    <property type="match status" value="1"/>
</dbReference>
<feature type="domain" description="F-box" evidence="3">
    <location>
        <begin position="5"/>
        <end position="52"/>
    </location>
</feature>
<dbReference type="GeneID" id="37014461"/>
<protein>
    <submittedName>
        <fullName evidence="4">RCC1/BLIP-II</fullName>
    </submittedName>
</protein>
<feature type="repeat" description="RCC1" evidence="1">
    <location>
        <begin position="149"/>
        <end position="203"/>
    </location>
</feature>
<dbReference type="AlphaFoldDB" id="A0A316U3S8"/>
<dbReference type="InterPro" id="IPR036047">
    <property type="entry name" value="F-box-like_dom_sf"/>
</dbReference>
<evidence type="ECO:0000313" key="4">
    <source>
        <dbReference type="EMBL" id="PWN19952.1"/>
    </source>
</evidence>
<proteinExistence type="predicted"/>
<dbReference type="InterPro" id="IPR009091">
    <property type="entry name" value="RCC1/BLIP-II"/>
</dbReference>
<dbReference type="PANTHER" id="PTHR45982">
    <property type="entry name" value="REGULATOR OF CHROMOSOME CONDENSATION"/>
    <property type="match status" value="1"/>
</dbReference>
<dbReference type="PROSITE" id="PS50181">
    <property type="entry name" value="FBOX"/>
    <property type="match status" value="1"/>
</dbReference>
<evidence type="ECO:0000259" key="3">
    <source>
        <dbReference type="PROSITE" id="PS50181"/>
    </source>
</evidence>
<dbReference type="InterPro" id="IPR000408">
    <property type="entry name" value="Reg_chr_condens"/>
</dbReference>
<reference evidence="4 5" key="1">
    <citation type="journal article" date="2018" name="Mol. Biol. Evol.">
        <title>Broad Genomic Sampling Reveals a Smut Pathogenic Ancestry of the Fungal Clade Ustilaginomycotina.</title>
        <authorList>
            <person name="Kijpornyongpan T."/>
            <person name="Mondo S.J."/>
            <person name="Barry K."/>
            <person name="Sandor L."/>
            <person name="Lee J."/>
            <person name="Lipzen A."/>
            <person name="Pangilinan J."/>
            <person name="LaButti K."/>
            <person name="Hainaut M."/>
            <person name="Henrissat B."/>
            <person name="Grigoriev I.V."/>
            <person name="Spatafora J.W."/>
            <person name="Aime M.C."/>
        </authorList>
    </citation>
    <scope>NUCLEOTIDE SEQUENCE [LARGE SCALE GENOMIC DNA]</scope>
    <source>
        <strain evidence="4 5">MCA 4718</strain>
    </source>
</reference>
<evidence type="ECO:0000256" key="2">
    <source>
        <dbReference type="SAM" id="MobiDB-lite"/>
    </source>
</evidence>
<sequence>MSAPPLRLLDLPYDVLLHSLLPLLAAQDLAKLRLVNKEVKSLVDDEHIWKGMIQQDFNFPAHASSRRSGWQTLYRGLSRPTVFVWGQYSNARLGIPPEELKDELQQFISRYGGATFPLKLPYNLQAQEAGPPVEIVAGGWSFHCLTAKGEILFHGQLDGFQYGVELSSPGCKVSPPRVLKRATKDPVKALSCGRAHGVALTSQQDILEWHNWSLAVKHERLIQLASQYPTRIVQLEAGWDCTAVLLHSLDAESVKSSEVVWWYTQSVDSDRLAQDGRDGENTTWSGVHRSTLPPLPEVSEEVAVELDEMDHKNHSLIVRLAAGESWIVALTASGLLYRIELRPEHPNQKQEWILLDNFCLPSKLAQLDHFAKGPGSSKGLIDSNLRITHINAQFRNFAAYTPSSNAEGGIVLLGNSDSGEGSQPIIKPELQGAGVIKVSMGDWHFGALTTSGEVMTWGQWSAGALGTWDSLQPDAPSPQAAQAAPTFRGRGTGRGPGPVVPRINPSEDAPHLPEPLGHNPLPRIRLGLAAARGGFRNGVRQHVHSPTPTQPNVPLTRASAALARRSDPWANRLKPRRVPRSIEEPTIVRFDPAKPDKDFVFDIAFAGWHSAAIAIPAGLVRGTGSAEGDCEGGSVHEEEDEDEVR</sequence>
<dbReference type="STRING" id="1684307.A0A316U3S8"/>
<organism evidence="4 5">
    <name type="scientific">Pseudomicrostroma glucosiphilum</name>
    <dbReference type="NCBI Taxonomy" id="1684307"/>
    <lineage>
        <taxon>Eukaryota</taxon>
        <taxon>Fungi</taxon>
        <taxon>Dikarya</taxon>
        <taxon>Basidiomycota</taxon>
        <taxon>Ustilaginomycotina</taxon>
        <taxon>Exobasidiomycetes</taxon>
        <taxon>Microstromatales</taxon>
        <taxon>Microstromatales incertae sedis</taxon>
        <taxon>Pseudomicrostroma</taxon>
    </lineage>
</organism>
<feature type="compositionally biased region" description="Low complexity" evidence="2">
    <location>
        <begin position="474"/>
        <end position="489"/>
    </location>
</feature>
<feature type="region of interest" description="Disordered" evidence="2">
    <location>
        <begin position="624"/>
        <end position="645"/>
    </location>
</feature>
<dbReference type="Pfam" id="PF13540">
    <property type="entry name" value="RCC1_2"/>
    <property type="match status" value="1"/>
</dbReference>
<feature type="region of interest" description="Disordered" evidence="2">
    <location>
        <begin position="474"/>
        <end position="512"/>
    </location>
</feature>
<dbReference type="InterPro" id="IPR051553">
    <property type="entry name" value="Ran_GTPase-activating"/>
</dbReference>
<evidence type="ECO:0000256" key="1">
    <source>
        <dbReference type="PROSITE-ProRule" id="PRU00235"/>
    </source>
</evidence>
<dbReference type="RefSeq" id="XP_025347112.1">
    <property type="nucleotide sequence ID" value="XM_025492727.1"/>
</dbReference>